<dbReference type="STRING" id="504486.SAMN05660703_2743"/>
<dbReference type="OrthoDB" id="672038at2"/>
<protein>
    <submittedName>
        <fullName evidence="1">Uncharacterized protein</fullName>
    </submittedName>
</protein>
<organism evidence="1 2">
    <name type="scientific">Cellulophaga tyrosinoxydans</name>
    <dbReference type="NCBI Taxonomy" id="504486"/>
    <lineage>
        <taxon>Bacteria</taxon>
        <taxon>Pseudomonadati</taxon>
        <taxon>Bacteroidota</taxon>
        <taxon>Flavobacteriia</taxon>
        <taxon>Flavobacteriales</taxon>
        <taxon>Flavobacteriaceae</taxon>
        <taxon>Cellulophaga</taxon>
    </lineage>
</organism>
<gene>
    <name evidence="1" type="ORF">SAMN05660703_2743</name>
</gene>
<reference evidence="1 2" key="1">
    <citation type="submission" date="2017-04" db="EMBL/GenBank/DDBJ databases">
        <authorList>
            <person name="Afonso C.L."/>
            <person name="Miller P.J."/>
            <person name="Scott M.A."/>
            <person name="Spackman E."/>
            <person name="Goraichik I."/>
            <person name="Dimitrov K.M."/>
            <person name="Suarez D.L."/>
            <person name="Swayne D.E."/>
        </authorList>
    </citation>
    <scope>NUCLEOTIDE SEQUENCE [LARGE SCALE GENOMIC DNA]</scope>
    <source>
        <strain evidence="1 2">DSM 21164</strain>
    </source>
</reference>
<dbReference type="AlphaFoldDB" id="A0A1W2C0T3"/>
<keyword evidence="2" id="KW-1185">Reference proteome</keyword>
<evidence type="ECO:0000313" key="2">
    <source>
        <dbReference type="Proteomes" id="UP000192360"/>
    </source>
</evidence>
<dbReference type="EMBL" id="FWXO01000005">
    <property type="protein sequence ID" value="SMC78701.1"/>
    <property type="molecule type" value="Genomic_DNA"/>
</dbReference>
<proteinExistence type="predicted"/>
<dbReference type="Proteomes" id="UP000192360">
    <property type="component" value="Unassembled WGS sequence"/>
</dbReference>
<evidence type="ECO:0000313" key="1">
    <source>
        <dbReference type="EMBL" id="SMC78701.1"/>
    </source>
</evidence>
<sequence>MKFVITILFILCVKFSFGQQIVLDSLLKIIDYKITNYESDKYYDETLNFQLENFPLENASLSASKKNKQLIKLVLNASNENAKQLNVYYFNNNELIFAKSAESNASEQQDYLTYLETKSYFVNEKLVHQIDSSDVITSYSQEYLLAAGESILDEVNALKLLLSTKDLGQN</sequence>
<accession>A0A1W2C0T3</accession>
<dbReference type="RefSeq" id="WP_159447299.1">
    <property type="nucleotide sequence ID" value="NZ_FWXO01000005.1"/>
</dbReference>
<name>A0A1W2C0T3_9FLAO</name>